<reference evidence="1" key="1">
    <citation type="submission" date="2014-11" db="EMBL/GenBank/DDBJ databases">
        <authorList>
            <person name="Amaro Gonzalez C."/>
        </authorList>
    </citation>
    <scope>NUCLEOTIDE SEQUENCE</scope>
</reference>
<proteinExistence type="predicted"/>
<name>A0A0E9PC18_ANGAN</name>
<evidence type="ECO:0000313" key="1">
    <source>
        <dbReference type="EMBL" id="JAH01368.1"/>
    </source>
</evidence>
<organism evidence="1">
    <name type="scientific">Anguilla anguilla</name>
    <name type="common">European freshwater eel</name>
    <name type="synonym">Muraena anguilla</name>
    <dbReference type="NCBI Taxonomy" id="7936"/>
    <lineage>
        <taxon>Eukaryota</taxon>
        <taxon>Metazoa</taxon>
        <taxon>Chordata</taxon>
        <taxon>Craniata</taxon>
        <taxon>Vertebrata</taxon>
        <taxon>Euteleostomi</taxon>
        <taxon>Actinopterygii</taxon>
        <taxon>Neopterygii</taxon>
        <taxon>Teleostei</taxon>
        <taxon>Anguilliformes</taxon>
        <taxon>Anguillidae</taxon>
        <taxon>Anguilla</taxon>
    </lineage>
</organism>
<dbReference type="EMBL" id="GBXM01107209">
    <property type="protein sequence ID" value="JAH01368.1"/>
    <property type="molecule type" value="Transcribed_RNA"/>
</dbReference>
<reference evidence="1" key="2">
    <citation type="journal article" date="2015" name="Fish Shellfish Immunol.">
        <title>Early steps in the European eel (Anguilla anguilla)-Vibrio vulnificus interaction in the gills: Role of the RtxA13 toxin.</title>
        <authorList>
            <person name="Callol A."/>
            <person name="Pajuelo D."/>
            <person name="Ebbesson L."/>
            <person name="Teles M."/>
            <person name="MacKenzie S."/>
            <person name="Amaro C."/>
        </authorList>
    </citation>
    <scope>NUCLEOTIDE SEQUENCE</scope>
</reference>
<accession>A0A0E9PC18</accession>
<protein>
    <submittedName>
        <fullName evidence="1">Uncharacterized protein</fullName>
    </submittedName>
</protein>
<sequence>MCLFLASLGQPVYIFCHTS</sequence>
<dbReference type="AlphaFoldDB" id="A0A0E9PC18"/>